<keyword evidence="13" id="KW-1185">Reference proteome</keyword>
<feature type="transmembrane region" description="Helical" evidence="9">
    <location>
        <begin position="929"/>
        <end position="948"/>
    </location>
</feature>
<keyword evidence="2 9" id="KW-0812">Transmembrane</keyword>
<evidence type="ECO:0000256" key="4">
    <source>
        <dbReference type="ARBA" id="ARBA00023040"/>
    </source>
</evidence>
<comment type="subcellular location">
    <subcellularLocation>
        <location evidence="1">Membrane</location>
    </subcellularLocation>
</comment>
<evidence type="ECO:0000259" key="11">
    <source>
        <dbReference type="Pfam" id="PF01094"/>
    </source>
</evidence>
<dbReference type="GO" id="GO:0007214">
    <property type="term" value="P:gamma-aminobutyric acid signaling pathway"/>
    <property type="evidence" value="ECO:0007669"/>
    <property type="project" value="TreeGrafter"/>
</dbReference>
<reference evidence="12" key="1">
    <citation type="submission" date="2021-09" db="EMBL/GenBank/DDBJ databases">
        <authorList>
            <consortium name="AG Swart"/>
            <person name="Singh M."/>
            <person name="Singh A."/>
            <person name="Seah K."/>
            <person name="Emmerich C."/>
        </authorList>
    </citation>
    <scope>NUCLEOTIDE SEQUENCE</scope>
    <source>
        <strain evidence="12">ATCC30299</strain>
    </source>
</reference>
<dbReference type="InterPro" id="IPR001828">
    <property type="entry name" value="ANF_lig-bd_rcpt"/>
</dbReference>
<keyword evidence="3 9" id="KW-1133">Transmembrane helix</keyword>
<gene>
    <name evidence="12" type="ORF">BSTOLATCC_MIC52146</name>
</gene>
<keyword evidence="6" id="KW-0675">Receptor</keyword>
<keyword evidence="8" id="KW-0807">Transducer</keyword>
<accession>A0AAU9K044</accession>
<comment type="caution">
    <text evidence="12">The sequence shown here is derived from an EMBL/GenBank/DDBJ whole genome shotgun (WGS) entry which is preliminary data.</text>
</comment>
<dbReference type="Gene3D" id="3.40.50.2300">
    <property type="match status" value="2"/>
</dbReference>
<feature type="transmembrane region" description="Helical" evidence="9">
    <location>
        <begin position="845"/>
        <end position="867"/>
    </location>
</feature>
<dbReference type="Proteomes" id="UP001162131">
    <property type="component" value="Unassembled WGS sequence"/>
</dbReference>
<keyword evidence="5 9" id="KW-0472">Membrane</keyword>
<protein>
    <recommendedName>
        <fullName evidence="11">Receptor ligand binding region domain-containing protein</fullName>
    </recommendedName>
</protein>
<evidence type="ECO:0000256" key="3">
    <source>
        <dbReference type="ARBA" id="ARBA00022989"/>
    </source>
</evidence>
<organism evidence="12 13">
    <name type="scientific">Blepharisma stoltei</name>
    <dbReference type="NCBI Taxonomy" id="1481888"/>
    <lineage>
        <taxon>Eukaryota</taxon>
        <taxon>Sar</taxon>
        <taxon>Alveolata</taxon>
        <taxon>Ciliophora</taxon>
        <taxon>Postciliodesmatophora</taxon>
        <taxon>Heterotrichea</taxon>
        <taxon>Heterotrichida</taxon>
        <taxon>Blepharismidae</taxon>
        <taxon>Blepharisma</taxon>
    </lineage>
</organism>
<feature type="transmembrane region" description="Helical" evidence="9">
    <location>
        <begin position="754"/>
        <end position="779"/>
    </location>
</feature>
<feature type="signal peptide" evidence="10">
    <location>
        <begin position="1"/>
        <end position="16"/>
    </location>
</feature>
<keyword evidence="10" id="KW-0732">Signal</keyword>
<feature type="transmembrane region" description="Helical" evidence="9">
    <location>
        <begin position="1025"/>
        <end position="1045"/>
    </location>
</feature>
<keyword evidence="4" id="KW-0297">G-protein coupled receptor</keyword>
<evidence type="ECO:0000313" key="13">
    <source>
        <dbReference type="Proteomes" id="UP001162131"/>
    </source>
</evidence>
<dbReference type="GO" id="GO:0004965">
    <property type="term" value="F:G protein-coupled GABA receptor activity"/>
    <property type="evidence" value="ECO:0007669"/>
    <property type="project" value="InterPro"/>
</dbReference>
<dbReference type="GO" id="GO:0038039">
    <property type="term" value="C:G protein-coupled receptor heterodimeric complex"/>
    <property type="evidence" value="ECO:0007669"/>
    <property type="project" value="TreeGrafter"/>
</dbReference>
<feature type="chain" id="PRO_5043414973" description="Receptor ligand binding region domain-containing protein" evidence="10">
    <location>
        <begin position="17"/>
        <end position="1146"/>
    </location>
</feature>
<evidence type="ECO:0000256" key="2">
    <source>
        <dbReference type="ARBA" id="ARBA00022692"/>
    </source>
</evidence>
<feature type="transmembrane region" description="Helical" evidence="9">
    <location>
        <begin position="800"/>
        <end position="825"/>
    </location>
</feature>
<dbReference type="EMBL" id="CAJZBQ010000052">
    <property type="protein sequence ID" value="CAG9330730.1"/>
    <property type="molecule type" value="Genomic_DNA"/>
</dbReference>
<feature type="transmembrane region" description="Helical" evidence="9">
    <location>
        <begin position="993"/>
        <end position="1013"/>
    </location>
</feature>
<evidence type="ECO:0000256" key="5">
    <source>
        <dbReference type="ARBA" id="ARBA00023136"/>
    </source>
</evidence>
<name>A0AAU9K044_9CILI</name>
<dbReference type="InterPro" id="IPR002455">
    <property type="entry name" value="GPCR3_GABA-B"/>
</dbReference>
<feature type="transmembrane region" description="Helical" evidence="9">
    <location>
        <begin position="879"/>
        <end position="901"/>
    </location>
</feature>
<sequence length="1146" mass="129793">MRKFSFYSVFMILSSAVDITIIRSQYTQSFLDSYSFTQPYNSLDLNFYNANSSSGLTDYLSYYEDQVVLDLTNSLIYSEIISQISERQNLLHVKVDNFYLTSGKNSFTLAIPVKNEILSAGQLLNSLNLYSYGIIYLEEYKEQYNDIINPANVALILPHEYSDEYLKTLLNKYIRYSSVNTIILLLPGKLAAQVLQVAGTDFEDLGFVWILMPIADYLSYSKNTSLENDGPILMYSSSTSLKSKLTLLYFSLNLCSEANFGLLDCFQKSIDFDENHQLLANYTILNTQNSSYINVGNATISSCSLSDSLKWSHGSITEKTISISQDAGLYSAAGAYISFLAPSYHGNELGVSYVNNNSTILTGFKLKRNTYNFGSLYYNKTFMESTFNEAKGQLKTLMIAPALSDVAIHLYYTMHNNSVSLPMIGYSNTVDSLSSPTSFPMFSRVNMASGYIGYVLGIILNYFGWSNVGVLYLDNVFATNVFNAFADECKQKQIKIVNEGKERLPDNSPSWKHEEIDPTLINLGKSEARIILMICYTQDATSIITRLWELGYHGDNRVIIAVGWLATSMVMQNESDPSYNATQLHILRESLRGSLMFFPVSYAGAFGQKVYNDYTYNYKTDPIGYTGFAFDSILASAYAIEQVIVQGKDYNDPNVLMSAIRNLRFTGATGLVKIEQNTNDRAVMDHSIYNCKEISENNWEIKIVGVYSPTGSQVFSYTDNIIWPDGTPITPPDVPIPKSCPYDDSEIEPSTSGHVMVCIIGLIVLFVAILPSICTWKYWKDVKYSEILKKTEMTFYDMVAISRIFIEFFQLVGIAPSIPAIFNMIKFVGNSLSLNLDKMYILDKTYFWISMQAAFGALGASFIIRFAYIMKIHVPFVKIIMSSVWDLFYVAILSTLLNVFVCKNGVGEELDETILIFDCFTMCWKGTHLIYAIISFFVIIFYVLLSVIERPRWQASNEAEQNIHLSPSFLTIKSLLFTLTIVIKKIVNTDLPVIYLGFFTMMSILYLGIIAFIKPYNLKILNLWYILSMIALCWLNLIGILYYIMEAESTILWLSLLSIGWGCICFGGLAYQKSRNLYWPFSSGIDKNEKLYKFAFKSSSVVDAQKIIHQLRKFNLESSPTFNEVTFRNQNDISEDNSVRVSMAFN</sequence>
<dbReference type="PANTHER" id="PTHR10519:SF20">
    <property type="entry name" value="G-PROTEIN COUPLED RECEPTOR 156-RELATED"/>
    <property type="match status" value="1"/>
</dbReference>
<dbReference type="AlphaFoldDB" id="A0AAU9K044"/>
<evidence type="ECO:0000256" key="6">
    <source>
        <dbReference type="ARBA" id="ARBA00023170"/>
    </source>
</evidence>
<evidence type="ECO:0000256" key="1">
    <source>
        <dbReference type="ARBA" id="ARBA00004370"/>
    </source>
</evidence>
<dbReference type="PANTHER" id="PTHR10519">
    <property type="entry name" value="GABA-B RECEPTOR"/>
    <property type="match status" value="1"/>
</dbReference>
<evidence type="ECO:0000313" key="12">
    <source>
        <dbReference type="EMBL" id="CAG9330730.1"/>
    </source>
</evidence>
<keyword evidence="7" id="KW-0325">Glycoprotein</keyword>
<evidence type="ECO:0000256" key="9">
    <source>
        <dbReference type="SAM" id="Phobius"/>
    </source>
</evidence>
<evidence type="ECO:0000256" key="8">
    <source>
        <dbReference type="ARBA" id="ARBA00023224"/>
    </source>
</evidence>
<proteinExistence type="predicted"/>
<dbReference type="InterPro" id="IPR028082">
    <property type="entry name" value="Peripla_BP_I"/>
</dbReference>
<dbReference type="SUPFAM" id="SSF53822">
    <property type="entry name" value="Periplasmic binding protein-like I"/>
    <property type="match status" value="1"/>
</dbReference>
<feature type="domain" description="Receptor ligand binding region" evidence="11">
    <location>
        <begin position="350"/>
        <end position="691"/>
    </location>
</feature>
<feature type="transmembrane region" description="Helical" evidence="9">
    <location>
        <begin position="1051"/>
        <end position="1071"/>
    </location>
</feature>
<evidence type="ECO:0000256" key="10">
    <source>
        <dbReference type="SAM" id="SignalP"/>
    </source>
</evidence>
<dbReference type="Pfam" id="PF01094">
    <property type="entry name" value="ANF_receptor"/>
    <property type="match status" value="1"/>
</dbReference>
<evidence type="ECO:0000256" key="7">
    <source>
        <dbReference type="ARBA" id="ARBA00023180"/>
    </source>
</evidence>